<dbReference type="AlphaFoldDB" id="A0A1C9W4A9"/>
<evidence type="ECO:0000256" key="1">
    <source>
        <dbReference type="ARBA" id="ARBA00004141"/>
    </source>
</evidence>
<dbReference type="GO" id="GO:0015171">
    <property type="term" value="F:amino acid transmembrane transporter activity"/>
    <property type="evidence" value="ECO:0007669"/>
    <property type="project" value="TreeGrafter"/>
</dbReference>
<dbReference type="PANTHER" id="PTHR43243:SF4">
    <property type="entry name" value="CATIONIC AMINO ACID TRANSPORTER 4"/>
    <property type="match status" value="1"/>
</dbReference>
<keyword evidence="5 6" id="KW-0472">Membrane</keyword>
<gene>
    <name evidence="7" type="primary">yhdG</name>
    <name evidence="7" type="ORF">AUP74_00519</name>
</gene>
<protein>
    <submittedName>
        <fullName evidence="7">Putative amino acid permease YhdG</fullName>
    </submittedName>
</protein>
<feature type="transmembrane region" description="Helical" evidence="6">
    <location>
        <begin position="377"/>
        <end position="400"/>
    </location>
</feature>
<dbReference type="Proteomes" id="UP000095672">
    <property type="component" value="Chromosome"/>
</dbReference>
<dbReference type="InterPro" id="IPR002293">
    <property type="entry name" value="AA/rel_permease1"/>
</dbReference>
<dbReference type="Pfam" id="PF13520">
    <property type="entry name" value="AA_permease_2"/>
    <property type="match status" value="1"/>
</dbReference>
<name>A0A1C9W4A9_9GAMM</name>
<evidence type="ECO:0000256" key="5">
    <source>
        <dbReference type="ARBA" id="ARBA00023136"/>
    </source>
</evidence>
<dbReference type="PIRSF" id="PIRSF006060">
    <property type="entry name" value="AA_transporter"/>
    <property type="match status" value="1"/>
</dbReference>
<dbReference type="RefSeq" id="WP_069946188.1">
    <property type="nucleotide sequence ID" value="NZ_CP014143.1"/>
</dbReference>
<feature type="transmembrane region" description="Helical" evidence="6">
    <location>
        <begin position="346"/>
        <end position="365"/>
    </location>
</feature>
<feature type="transmembrane region" description="Helical" evidence="6">
    <location>
        <begin position="149"/>
        <end position="167"/>
    </location>
</feature>
<feature type="transmembrane region" description="Helical" evidence="6">
    <location>
        <begin position="91"/>
        <end position="112"/>
    </location>
</feature>
<evidence type="ECO:0000256" key="6">
    <source>
        <dbReference type="SAM" id="Phobius"/>
    </source>
</evidence>
<dbReference type="STRING" id="1769779.AUP74_00519"/>
<feature type="transmembrane region" description="Helical" evidence="6">
    <location>
        <begin position="124"/>
        <end position="142"/>
    </location>
</feature>
<dbReference type="PANTHER" id="PTHR43243">
    <property type="entry name" value="INNER MEMBRANE TRANSPORTER YGJI-RELATED"/>
    <property type="match status" value="1"/>
</dbReference>
<proteinExistence type="predicted"/>
<dbReference type="Gene3D" id="1.20.1740.10">
    <property type="entry name" value="Amino acid/polyamine transporter I"/>
    <property type="match status" value="1"/>
</dbReference>
<dbReference type="GO" id="GO:0016020">
    <property type="term" value="C:membrane"/>
    <property type="evidence" value="ECO:0007669"/>
    <property type="project" value="UniProtKB-SubCell"/>
</dbReference>
<feature type="transmembrane region" description="Helical" evidence="6">
    <location>
        <begin position="39"/>
        <end position="63"/>
    </location>
</feature>
<dbReference type="KEGG" id="micc:AUP74_00519"/>
<dbReference type="EMBL" id="CP014143">
    <property type="protein sequence ID" value="AOS95989.1"/>
    <property type="molecule type" value="Genomic_DNA"/>
</dbReference>
<keyword evidence="2" id="KW-0813">Transport</keyword>
<sequence length="401" mass="42449">MPKPVRLKRSLSLAVISFYGIGTIIGAGIYVLIGKVGAVAGHALPNAFLLAGMIAALTALSYAELSSRFPISAGSAAYIWKAWGLRWPAQLVGILVALTGIVSAATIANGFTGYLSLFVEIPDFLAITLLVALLTVIALWGINESALTVTLVTLIEVGGLLFVIAVSRGAPAANEWEQIFAPPEWNALPSLVVGSFLAFYAFIGFEDMVNTAEEVKNPRQSLPRAILIAITVSTVLYMSVAALAVRTLPVQELAHSEAPLASMVVNAGQSPVFIGVISLFAVVNGALVQIIMASRLLYGMAIKEMAPQVFARVNIRTQTPVLATLLIGAMILVFALWLPLTTLAKITSFIMLLIFCLVNAALLTIKHRREAVAHNVISYPAWIPAAGLLTCLALMGFALAG</sequence>
<feature type="transmembrane region" description="Helical" evidence="6">
    <location>
        <begin position="187"/>
        <end position="205"/>
    </location>
</feature>
<dbReference type="PATRIC" id="fig|1769779.3.peg.522"/>
<comment type="subcellular location">
    <subcellularLocation>
        <location evidence="1">Membrane</location>
        <topology evidence="1">Multi-pass membrane protein</topology>
    </subcellularLocation>
</comment>
<evidence type="ECO:0000256" key="2">
    <source>
        <dbReference type="ARBA" id="ARBA00022448"/>
    </source>
</evidence>
<keyword evidence="8" id="KW-1185">Reference proteome</keyword>
<evidence type="ECO:0000313" key="8">
    <source>
        <dbReference type="Proteomes" id="UP000095672"/>
    </source>
</evidence>
<dbReference type="OrthoDB" id="9804700at2"/>
<keyword evidence="3 6" id="KW-0812">Transmembrane</keyword>
<organism evidence="7 8">
    <name type="scientific">Microbulbifer aggregans</name>
    <dbReference type="NCBI Taxonomy" id="1769779"/>
    <lineage>
        <taxon>Bacteria</taxon>
        <taxon>Pseudomonadati</taxon>
        <taxon>Pseudomonadota</taxon>
        <taxon>Gammaproteobacteria</taxon>
        <taxon>Cellvibrionales</taxon>
        <taxon>Microbulbiferaceae</taxon>
        <taxon>Microbulbifer</taxon>
    </lineage>
</organism>
<reference evidence="8" key="1">
    <citation type="submission" date="2016-01" db="EMBL/GenBank/DDBJ databases">
        <title>Complete genome sequence of Microbulbifer sp. CCB-MM1, a halophile isolated from Matang Mangrove Forest, Perak.</title>
        <authorList>
            <person name="Moh T.H."/>
            <person name="Dinesh B."/>
            <person name="Lau N.-S."/>
            <person name="Go F."/>
            <person name="Alexander Chong S.-C."/>
        </authorList>
    </citation>
    <scope>NUCLEOTIDE SEQUENCE [LARGE SCALE GENOMIC DNA]</scope>
    <source>
        <strain evidence="8">CCB-MM1</strain>
    </source>
</reference>
<feature type="transmembrane region" description="Helical" evidence="6">
    <location>
        <begin position="319"/>
        <end position="340"/>
    </location>
</feature>
<feature type="transmembrane region" description="Helical" evidence="6">
    <location>
        <begin position="272"/>
        <end position="298"/>
    </location>
</feature>
<feature type="transmembrane region" description="Helical" evidence="6">
    <location>
        <begin position="12"/>
        <end position="33"/>
    </location>
</feature>
<evidence type="ECO:0000313" key="7">
    <source>
        <dbReference type="EMBL" id="AOS95989.1"/>
    </source>
</evidence>
<accession>A0A1C9W4A9</accession>
<evidence type="ECO:0000256" key="3">
    <source>
        <dbReference type="ARBA" id="ARBA00022692"/>
    </source>
</evidence>
<keyword evidence="4 6" id="KW-1133">Transmembrane helix</keyword>
<feature type="transmembrane region" description="Helical" evidence="6">
    <location>
        <begin position="225"/>
        <end position="245"/>
    </location>
</feature>
<evidence type="ECO:0000256" key="4">
    <source>
        <dbReference type="ARBA" id="ARBA00022989"/>
    </source>
</evidence>